<feature type="transmembrane region" description="Helical" evidence="1">
    <location>
        <begin position="6"/>
        <end position="23"/>
    </location>
</feature>
<comment type="caution">
    <text evidence="2">The sequence shown here is derived from an EMBL/GenBank/DDBJ whole genome shotgun (WGS) entry which is preliminary data.</text>
</comment>
<dbReference type="EMBL" id="DXFW01000039">
    <property type="protein sequence ID" value="HIX06624.1"/>
    <property type="molecule type" value="Genomic_DNA"/>
</dbReference>
<feature type="transmembrane region" description="Helical" evidence="1">
    <location>
        <begin position="30"/>
        <end position="49"/>
    </location>
</feature>
<feature type="transmembrane region" description="Helical" evidence="1">
    <location>
        <begin position="130"/>
        <end position="157"/>
    </location>
</feature>
<organism evidence="2 3">
    <name type="scientific">Candidatus Allofournierella pullicola</name>
    <dbReference type="NCBI Taxonomy" id="2838596"/>
    <lineage>
        <taxon>Bacteria</taxon>
        <taxon>Bacillati</taxon>
        <taxon>Bacillota</taxon>
        <taxon>Clostridia</taxon>
        <taxon>Eubacteriales</taxon>
        <taxon>Oscillospiraceae</taxon>
        <taxon>Allofournierella</taxon>
    </lineage>
</organism>
<evidence type="ECO:0000256" key="1">
    <source>
        <dbReference type="SAM" id="Phobius"/>
    </source>
</evidence>
<sequence>MNAAIVFDLIMLVLLVTVALVYARRGFAAGLVQFIGNLASLIGALVLSHEASPVLFEKFFQNGFVTSIQNTISAEGTVNIQTTIEKYAGFLPASIKESLTASAAGLLDSGAPDLAAKLVDEIIAPLLTPIIAIVLFFVAFALCRLLVALLVAVLTNVNRIPVMGSVNRFFGFLMGLLAGVVDLYLVLCAVWAIIVITGGSIEFLNDQALAGSVTYNIFGRFNPFY</sequence>
<accession>A0A9D2AEE2</accession>
<proteinExistence type="predicted"/>
<evidence type="ECO:0000313" key="2">
    <source>
        <dbReference type="EMBL" id="HIX06624.1"/>
    </source>
</evidence>
<reference evidence="2" key="1">
    <citation type="journal article" date="2021" name="PeerJ">
        <title>Extensive microbial diversity within the chicken gut microbiome revealed by metagenomics and culture.</title>
        <authorList>
            <person name="Gilroy R."/>
            <person name="Ravi A."/>
            <person name="Getino M."/>
            <person name="Pursley I."/>
            <person name="Horton D.L."/>
            <person name="Alikhan N.F."/>
            <person name="Baker D."/>
            <person name="Gharbi K."/>
            <person name="Hall N."/>
            <person name="Watson M."/>
            <person name="Adriaenssens E.M."/>
            <person name="Foster-Nyarko E."/>
            <person name="Jarju S."/>
            <person name="Secka A."/>
            <person name="Antonio M."/>
            <person name="Oren A."/>
            <person name="Chaudhuri R.R."/>
            <person name="La Ragione R."/>
            <person name="Hildebrand F."/>
            <person name="Pallen M.J."/>
        </authorList>
    </citation>
    <scope>NUCLEOTIDE SEQUENCE</scope>
    <source>
        <strain evidence="2">2239</strain>
    </source>
</reference>
<dbReference type="Proteomes" id="UP000824193">
    <property type="component" value="Unassembled WGS sequence"/>
</dbReference>
<protein>
    <submittedName>
        <fullName evidence="2">CvpA family protein</fullName>
    </submittedName>
</protein>
<keyword evidence="1" id="KW-0812">Transmembrane</keyword>
<keyword evidence="1" id="KW-0472">Membrane</keyword>
<name>A0A9D2AEE2_9FIRM</name>
<keyword evidence="1" id="KW-1133">Transmembrane helix</keyword>
<reference evidence="2" key="2">
    <citation type="submission" date="2021-04" db="EMBL/GenBank/DDBJ databases">
        <authorList>
            <person name="Gilroy R."/>
        </authorList>
    </citation>
    <scope>NUCLEOTIDE SEQUENCE</scope>
    <source>
        <strain evidence="2">2239</strain>
    </source>
</reference>
<gene>
    <name evidence="2" type="ORF">H9865_11105</name>
</gene>
<feature type="transmembrane region" description="Helical" evidence="1">
    <location>
        <begin position="169"/>
        <end position="196"/>
    </location>
</feature>
<evidence type="ECO:0000313" key="3">
    <source>
        <dbReference type="Proteomes" id="UP000824193"/>
    </source>
</evidence>
<dbReference type="AlphaFoldDB" id="A0A9D2AEE2"/>